<comment type="caution">
    <text evidence="2">The sequence shown here is derived from an EMBL/GenBank/DDBJ whole genome shotgun (WGS) entry which is preliminary data.</text>
</comment>
<dbReference type="EMBL" id="RJKX01000013">
    <property type="protein sequence ID" value="ROP99820.1"/>
    <property type="molecule type" value="Genomic_DNA"/>
</dbReference>
<evidence type="ECO:0000256" key="1">
    <source>
        <dbReference type="SAM" id="SignalP"/>
    </source>
</evidence>
<proteinExistence type="predicted"/>
<gene>
    <name evidence="2" type="ORF">EDC65_1609</name>
</gene>
<reference evidence="2 3" key="1">
    <citation type="submission" date="2018-11" db="EMBL/GenBank/DDBJ databases">
        <title>Genomic Encyclopedia of Type Strains, Phase IV (KMG-IV): sequencing the most valuable type-strain genomes for metagenomic binning, comparative biology and taxonomic classification.</title>
        <authorList>
            <person name="Goeker M."/>
        </authorList>
    </citation>
    <scope>NUCLEOTIDE SEQUENCE [LARGE SCALE GENOMIC DNA]</scope>
    <source>
        <strain evidence="2 3">DSM 5900</strain>
    </source>
</reference>
<dbReference type="AlphaFoldDB" id="A0A3N1M818"/>
<protein>
    <submittedName>
        <fullName evidence="2">Uncharacterized protein</fullName>
    </submittedName>
</protein>
<feature type="signal peptide" evidence="1">
    <location>
        <begin position="1"/>
        <end position="24"/>
    </location>
</feature>
<organism evidence="2 3">
    <name type="scientific">Stella humosa</name>
    <dbReference type="NCBI Taxonomy" id="94"/>
    <lineage>
        <taxon>Bacteria</taxon>
        <taxon>Pseudomonadati</taxon>
        <taxon>Pseudomonadota</taxon>
        <taxon>Alphaproteobacteria</taxon>
        <taxon>Rhodospirillales</taxon>
        <taxon>Stellaceae</taxon>
        <taxon>Stella</taxon>
    </lineage>
</organism>
<evidence type="ECO:0000313" key="2">
    <source>
        <dbReference type="EMBL" id="ROP99820.1"/>
    </source>
</evidence>
<evidence type="ECO:0000313" key="3">
    <source>
        <dbReference type="Proteomes" id="UP000278222"/>
    </source>
</evidence>
<dbReference type="Proteomes" id="UP000278222">
    <property type="component" value="Unassembled WGS sequence"/>
</dbReference>
<keyword evidence="1" id="KW-0732">Signal</keyword>
<feature type="chain" id="PRO_5018173176" evidence="1">
    <location>
        <begin position="25"/>
        <end position="151"/>
    </location>
</feature>
<keyword evidence="3" id="KW-1185">Reference proteome</keyword>
<sequence>MRSHSRWTAAALVLTIMPATPALAEDRLQFTFTNRMPASLAGKGVVDEIAGSAVVASGQSGDLYGPFPTEGSGGHIIKTRDVHFQHRTALSPVYCSWRVSITVNLRCDGVVTCSQYWSCAIVSQRAEQAGIGCDGKAQVQGVGCRFTFEID</sequence>
<name>A0A3N1M818_9PROT</name>
<accession>A0A3N1M818</accession>
<dbReference type="RefSeq" id="WP_142235700.1">
    <property type="nucleotide sequence ID" value="NZ_AP019700.1"/>
</dbReference>